<accession>A0A1X6MM77</accession>
<proteinExistence type="predicted"/>
<organism evidence="2 3">
    <name type="scientific">Postia placenta MAD-698-R-SB12</name>
    <dbReference type="NCBI Taxonomy" id="670580"/>
    <lineage>
        <taxon>Eukaryota</taxon>
        <taxon>Fungi</taxon>
        <taxon>Dikarya</taxon>
        <taxon>Basidiomycota</taxon>
        <taxon>Agaricomycotina</taxon>
        <taxon>Agaricomycetes</taxon>
        <taxon>Polyporales</taxon>
        <taxon>Adustoporiaceae</taxon>
        <taxon>Rhodonia</taxon>
    </lineage>
</organism>
<reference evidence="2 3" key="1">
    <citation type="submission" date="2017-04" db="EMBL/GenBank/DDBJ databases">
        <title>Genome Sequence of the Model Brown-Rot Fungus Postia placenta SB12.</title>
        <authorList>
            <consortium name="DOE Joint Genome Institute"/>
            <person name="Gaskell J."/>
            <person name="Kersten P."/>
            <person name="Larrondo L.F."/>
            <person name="Canessa P."/>
            <person name="Martinez D."/>
            <person name="Hibbett D."/>
            <person name="Schmoll M."/>
            <person name="Kubicek C.P."/>
            <person name="Martinez A.T."/>
            <person name="Yadav J."/>
            <person name="Master E."/>
            <person name="Magnuson J.K."/>
            <person name="James T."/>
            <person name="Yaver D."/>
            <person name="Berka R."/>
            <person name="Labutti K."/>
            <person name="Lipzen A."/>
            <person name="Aerts A."/>
            <person name="Barry K."/>
            <person name="Henrissat B."/>
            <person name="Blanchette R."/>
            <person name="Grigoriev I."/>
            <person name="Cullen D."/>
        </authorList>
    </citation>
    <scope>NUCLEOTIDE SEQUENCE [LARGE SCALE GENOMIC DNA]</scope>
    <source>
        <strain evidence="2 3">MAD-698-R-SB12</strain>
    </source>
</reference>
<evidence type="ECO:0000313" key="3">
    <source>
        <dbReference type="Proteomes" id="UP000194127"/>
    </source>
</evidence>
<feature type="region of interest" description="Disordered" evidence="1">
    <location>
        <begin position="77"/>
        <end position="147"/>
    </location>
</feature>
<name>A0A1X6MM77_9APHY</name>
<keyword evidence="3" id="KW-1185">Reference proteome</keyword>
<evidence type="ECO:0000256" key="1">
    <source>
        <dbReference type="SAM" id="MobiDB-lite"/>
    </source>
</evidence>
<dbReference type="EMBL" id="KZ110609">
    <property type="protein sequence ID" value="OSX57326.1"/>
    <property type="molecule type" value="Genomic_DNA"/>
</dbReference>
<sequence>MPRDELAAGAAGISASPLHSLFSILLICSWTSRIRPSLSALHIILALSLASMRLLRARRVWLLGICTHATTTKRYIPVQPRPSLHTSGSLDGGAAAREQESLNASPRCSRPGEHSDHPSTPSPAVLTPVRGSIRRMHRQSRAMTHVR</sequence>
<dbReference type="AlphaFoldDB" id="A0A1X6MM77"/>
<dbReference type="RefSeq" id="XP_024334120.1">
    <property type="nucleotide sequence ID" value="XM_024481468.1"/>
</dbReference>
<feature type="compositionally biased region" description="Basic residues" evidence="1">
    <location>
        <begin position="132"/>
        <end position="147"/>
    </location>
</feature>
<dbReference type="Proteomes" id="UP000194127">
    <property type="component" value="Unassembled WGS sequence"/>
</dbReference>
<dbReference type="GeneID" id="36326418"/>
<gene>
    <name evidence="2" type="ORF">POSPLADRAFT_1062018</name>
</gene>
<protein>
    <submittedName>
        <fullName evidence="2">Uncharacterized protein</fullName>
    </submittedName>
</protein>
<evidence type="ECO:0000313" key="2">
    <source>
        <dbReference type="EMBL" id="OSX57326.1"/>
    </source>
</evidence>